<feature type="transmembrane region" description="Helical" evidence="1">
    <location>
        <begin position="17"/>
        <end position="44"/>
    </location>
</feature>
<protein>
    <submittedName>
        <fullName evidence="2">Uncharacterized protein</fullName>
    </submittedName>
</protein>
<name>A0A0V1N3B1_9BILA</name>
<keyword evidence="1" id="KW-0472">Membrane</keyword>
<comment type="caution">
    <text evidence="2">The sequence shown here is derived from an EMBL/GenBank/DDBJ whole genome shotgun (WGS) entry which is preliminary data.</text>
</comment>
<keyword evidence="1" id="KW-0812">Transmembrane</keyword>
<evidence type="ECO:0000256" key="1">
    <source>
        <dbReference type="SAM" id="Phobius"/>
    </source>
</evidence>
<dbReference type="AlphaFoldDB" id="A0A0V1N3B1"/>
<dbReference type="EMBL" id="JYDO01000013">
    <property type="protein sequence ID" value="KRZ78277.1"/>
    <property type="molecule type" value="Genomic_DNA"/>
</dbReference>
<evidence type="ECO:0000313" key="3">
    <source>
        <dbReference type="Proteomes" id="UP000054843"/>
    </source>
</evidence>
<accession>A0A0V1N3B1</accession>
<proteinExistence type="predicted"/>
<reference evidence="2 3" key="1">
    <citation type="submission" date="2015-01" db="EMBL/GenBank/DDBJ databases">
        <title>Evolution of Trichinella species and genotypes.</title>
        <authorList>
            <person name="Korhonen P.K."/>
            <person name="Edoardo P."/>
            <person name="Giuseppe L.R."/>
            <person name="Gasser R.B."/>
        </authorList>
    </citation>
    <scope>NUCLEOTIDE SEQUENCE [LARGE SCALE GENOMIC DNA]</scope>
    <source>
        <strain evidence="2">ISS1980</strain>
    </source>
</reference>
<evidence type="ECO:0000313" key="2">
    <source>
        <dbReference type="EMBL" id="KRZ78277.1"/>
    </source>
</evidence>
<keyword evidence="1" id="KW-1133">Transmembrane helix</keyword>
<dbReference type="Proteomes" id="UP000054843">
    <property type="component" value="Unassembled WGS sequence"/>
</dbReference>
<sequence>MHVVDIDLSLTGECLEYVIVVLFINFLLFYHINSHVISGQLLVLKSTFKKMMMMVEFVLSDVHSLHSVNESHLKAFVLLASFQQLLLLQIALQFEMLPNLHGYLVV</sequence>
<organism evidence="2 3">
    <name type="scientific">Trichinella papuae</name>
    <dbReference type="NCBI Taxonomy" id="268474"/>
    <lineage>
        <taxon>Eukaryota</taxon>
        <taxon>Metazoa</taxon>
        <taxon>Ecdysozoa</taxon>
        <taxon>Nematoda</taxon>
        <taxon>Enoplea</taxon>
        <taxon>Dorylaimia</taxon>
        <taxon>Trichinellida</taxon>
        <taxon>Trichinellidae</taxon>
        <taxon>Trichinella</taxon>
    </lineage>
</organism>
<keyword evidence="3" id="KW-1185">Reference proteome</keyword>
<gene>
    <name evidence="2" type="ORF">T10_11995</name>
</gene>